<reference evidence="2 3" key="1">
    <citation type="submission" date="2020-07" db="EMBL/GenBank/DDBJ databases">
        <title>Sequencing the genomes of 1000 actinobacteria strains.</title>
        <authorList>
            <person name="Klenk H.-P."/>
        </authorList>
    </citation>
    <scope>NUCLEOTIDE SEQUENCE [LARGE SCALE GENOMIC DNA]</scope>
    <source>
        <strain evidence="2 3">DSM 104001</strain>
    </source>
</reference>
<gene>
    <name evidence="2" type="ORF">GGQ55_001930</name>
</gene>
<organism evidence="2 3">
    <name type="scientific">Petropleomorpha daqingensis</name>
    <dbReference type="NCBI Taxonomy" id="2026353"/>
    <lineage>
        <taxon>Bacteria</taxon>
        <taxon>Bacillati</taxon>
        <taxon>Actinomycetota</taxon>
        <taxon>Actinomycetes</taxon>
        <taxon>Geodermatophilales</taxon>
        <taxon>Geodermatophilaceae</taxon>
        <taxon>Petropleomorpha</taxon>
    </lineage>
</organism>
<evidence type="ECO:0000313" key="2">
    <source>
        <dbReference type="EMBL" id="NYJ05652.1"/>
    </source>
</evidence>
<dbReference type="InterPro" id="IPR029058">
    <property type="entry name" value="AB_hydrolase_fold"/>
</dbReference>
<dbReference type="PROSITE" id="PS51257">
    <property type="entry name" value="PROKAR_LIPOPROTEIN"/>
    <property type="match status" value="1"/>
</dbReference>
<feature type="domain" description="Serine aminopeptidase S33" evidence="1">
    <location>
        <begin position="101"/>
        <end position="178"/>
    </location>
</feature>
<sequence>MSRPGRTPVVLAGPALLAVVLAGCDLGLPTEEAAASSALATIWPAGRTGSMDVVAEVDGREIAGRCTGLNSGEPTVLLEVGMGAPRDELQVVEDHLAPRTVVCTYDRAGTGNSDPPESSPRPVAEVVSDALALLDQVAEQGAAAPFFLVGQSFGGELVMRESQTRPDLLAGFVAMNPSPPFQTWLARARTVETEEEVAAYELPSFTGGNAEGVDTTADESLLTDPLPAELPYAVVFDEACGELPPSLQAEPRCGQLIAQLELTMVDLAHVGAGGSFARVPGAGHAIYASRPESALAMIDHVWARATAG</sequence>
<dbReference type="Proteomes" id="UP000541969">
    <property type="component" value="Unassembled WGS sequence"/>
</dbReference>
<evidence type="ECO:0000313" key="3">
    <source>
        <dbReference type="Proteomes" id="UP000541969"/>
    </source>
</evidence>
<dbReference type="PANTHER" id="PTHR43433:SF5">
    <property type="entry name" value="AB HYDROLASE-1 DOMAIN-CONTAINING PROTEIN"/>
    <property type="match status" value="1"/>
</dbReference>
<dbReference type="InterPro" id="IPR022742">
    <property type="entry name" value="Hydrolase_4"/>
</dbReference>
<evidence type="ECO:0000259" key="1">
    <source>
        <dbReference type="Pfam" id="PF12146"/>
    </source>
</evidence>
<dbReference type="PANTHER" id="PTHR43433">
    <property type="entry name" value="HYDROLASE, ALPHA/BETA FOLD FAMILY PROTEIN"/>
    <property type="match status" value="1"/>
</dbReference>
<dbReference type="AlphaFoldDB" id="A0A853CGG8"/>
<comment type="caution">
    <text evidence="2">The sequence shown here is derived from an EMBL/GenBank/DDBJ whole genome shotgun (WGS) entry which is preliminary data.</text>
</comment>
<keyword evidence="3" id="KW-1185">Reference proteome</keyword>
<dbReference type="InterPro" id="IPR050471">
    <property type="entry name" value="AB_hydrolase"/>
</dbReference>
<dbReference type="EMBL" id="JACBZT010000001">
    <property type="protein sequence ID" value="NYJ05652.1"/>
    <property type="molecule type" value="Genomic_DNA"/>
</dbReference>
<dbReference type="Pfam" id="PF12146">
    <property type="entry name" value="Hydrolase_4"/>
    <property type="match status" value="1"/>
</dbReference>
<dbReference type="GO" id="GO:0004806">
    <property type="term" value="F:triacylglycerol lipase activity"/>
    <property type="evidence" value="ECO:0007669"/>
    <property type="project" value="TreeGrafter"/>
</dbReference>
<dbReference type="Gene3D" id="3.40.50.1820">
    <property type="entry name" value="alpha/beta hydrolase"/>
    <property type="match status" value="1"/>
</dbReference>
<name>A0A853CGG8_9ACTN</name>
<proteinExistence type="predicted"/>
<accession>A0A853CGG8</accession>
<protein>
    <submittedName>
        <fullName evidence="2">Pimeloyl-ACP methyl ester carboxylesterase</fullName>
    </submittedName>
</protein>
<dbReference type="GO" id="GO:0046503">
    <property type="term" value="P:glycerolipid catabolic process"/>
    <property type="evidence" value="ECO:0007669"/>
    <property type="project" value="TreeGrafter"/>
</dbReference>
<dbReference type="SUPFAM" id="SSF53474">
    <property type="entry name" value="alpha/beta-Hydrolases"/>
    <property type="match status" value="1"/>
</dbReference>
<dbReference type="RefSeq" id="WP_179716275.1">
    <property type="nucleotide sequence ID" value="NZ_JACBZT010000001.1"/>
</dbReference>